<dbReference type="HOGENOM" id="CLU_205353_2_0_5"/>
<dbReference type="PROSITE" id="PS51257">
    <property type="entry name" value="PROKAR_LIPOPROTEIN"/>
    <property type="match status" value="1"/>
</dbReference>
<dbReference type="Proteomes" id="UP000002931">
    <property type="component" value="Unassembled WGS sequence"/>
</dbReference>
<proteinExistence type="predicted"/>
<dbReference type="RefSeq" id="WP_008328382.1">
    <property type="nucleotide sequence ID" value="NZ_CH902578.1"/>
</dbReference>
<accession>A3VDE3</accession>
<name>A3VDE3_9RHOB</name>
<sequence length="47" mass="5454">MTNRLALILFLLIVGCIVADFTLNDGDATLFLGKEMFEFLDWIAFWR</sequence>
<comment type="caution">
    <text evidence="1">The sequence shown here is derived from an EMBL/GenBank/DDBJ whole genome shotgun (WGS) entry which is preliminary data.</text>
</comment>
<evidence type="ECO:0000313" key="2">
    <source>
        <dbReference type="Proteomes" id="UP000002931"/>
    </source>
</evidence>
<keyword evidence="2" id="KW-1185">Reference proteome</keyword>
<dbReference type="EMBL" id="AAMT01000004">
    <property type="protein sequence ID" value="EAQ13532.1"/>
    <property type="molecule type" value="Genomic_DNA"/>
</dbReference>
<evidence type="ECO:0000313" key="1">
    <source>
        <dbReference type="EMBL" id="EAQ13532.1"/>
    </source>
</evidence>
<organism evidence="1 2">
    <name type="scientific">Maritimibacter alkaliphilus HTCC2654</name>
    <dbReference type="NCBI Taxonomy" id="314271"/>
    <lineage>
        <taxon>Bacteria</taxon>
        <taxon>Pseudomonadati</taxon>
        <taxon>Pseudomonadota</taxon>
        <taxon>Alphaproteobacteria</taxon>
        <taxon>Rhodobacterales</taxon>
        <taxon>Roseobacteraceae</taxon>
        <taxon>Maritimibacter</taxon>
    </lineage>
</organism>
<gene>
    <name evidence="1" type="ORF">RB2654_02424</name>
</gene>
<dbReference type="OrthoDB" id="7745647at2"/>
<protein>
    <submittedName>
        <fullName evidence="1">Uncharacterized protein</fullName>
    </submittedName>
</protein>
<reference evidence="1 2" key="1">
    <citation type="journal article" date="2010" name="J. Bacteriol.">
        <title>Genome sequences of Pelagibaca bermudensis HTCC2601T and Maritimibacter alkaliphilus HTCC2654T, the type strains of two marine Roseobacter genera.</title>
        <authorList>
            <person name="Thrash J.C."/>
            <person name="Cho J.C."/>
            <person name="Ferriera S."/>
            <person name="Johnson J."/>
            <person name="Vergin K.L."/>
            <person name="Giovannoni S.J."/>
        </authorList>
    </citation>
    <scope>NUCLEOTIDE SEQUENCE [LARGE SCALE GENOMIC DNA]</scope>
    <source>
        <strain evidence="1 2">HTCC2654</strain>
    </source>
</reference>
<dbReference type="AlphaFoldDB" id="A3VDE3"/>